<dbReference type="EnsemblMetazoa" id="BGLB021338-RA">
    <property type="protein sequence ID" value="BGLB021338-PA"/>
    <property type="gene ID" value="BGLB021338"/>
</dbReference>
<dbReference type="Proteomes" id="UP000076420">
    <property type="component" value="Unassembled WGS sequence"/>
</dbReference>
<feature type="compositionally biased region" description="Basic and acidic residues" evidence="9">
    <location>
        <begin position="2153"/>
        <end position="2162"/>
    </location>
</feature>
<feature type="compositionally biased region" description="Low complexity" evidence="9">
    <location>
        <begin position="1961"/>
        <end position="1990"/>
    </location>
</feature>
<keyword evidence="2" id="KW-0479">Metal-binding</keyword>
<feature type="compositionally biased region" description="Basic and acidic residues" evidence="9">
    <location>
        <begin position="1314"/>
        <end position="1332"/>
    </location>
</feature>
<organism evidence="13 14">
    <name type="scientific">Biomphalaria glabrata</name>
    <name type="common">Bloodfluke planorb</name>
    <name type="synonym">Freshwater snail</name>
    <dbReference type="NCBI Taxonomy" id="6526"/>
    <lineage>
        <taxon>Eukaryota</taxon>
        <taxon>Metazoa</taxon>
        <taxon>Spiralia</taxon>
        <taxon>Lophotrochozoa</taxon>
        <taxon>Mollusca</taxon>
        <taxon>Gastropoda</taxon>
        <taxon>Heterobranchia</taxon>
        <taxon>Euthyneura</taxon>
        <taxon>Panpulmonata</taxon>
        <taxon>Hygrophila</taxon>
        <taxon>Lymnaeoidea</taxon>
        <taxon>Planorbidae</taxon>
        <taxon>Biomphalaria</taxon>
    </lineage>
</organism>
<gene>
    <name evidence="13" type="primary">106068052</name>
</gene>
<dbReference type="PROSITE" id="PS51294">
    <property type="entry name" value="HTH_MYB"/>
    <property type="match status" value="1"/>
</dbReference>
<dbReference type="PROSITE" id="PS51293">
    <property type="entry name" value="SANT"/>
    <property type="match status" value="2"/>
</dbReference>
<dbReference type="InterPro" id="IPR051571">
    <property type="entry name" value="N-CoR_corepressor"/>
</dbReference>
<dbReference type="InterPro" id="IPR017884">
    <property type="entry name" value="SANT_dom"/>
</dbReference>
<evidence type="ECO:0000256" key="1">
    <source>
        <dbReference type="ARBA" id="ARBA00010097"/>
    </source>
</evidence>
<dbReference type="PROSITE" id="PS50090">
    <property type="entry name" value="MYB_LIKE"/>
    <property type="match status" value="1"/>
</dbReference>
<feature type="domain" description="SANT" evidence="11">
    <location>
        <begin position="302"/>
        <end position="353"/>
    </location>
</feature>
<evidence type="ECO:0000256" key="5">
    <source>
        <dbReference type="ARBA" id="ARBA00023054"/>
    </source>
</evidence>
<evidence type="ECO:0000259" key="10">
    <source>
        <dbReference type="PROSITE" id="PS50090"/>
    </source>
</evidence>
<keyword evidence="6" id="KW-0238">DNA-binding</keyword>
<feature type="compositionally biased region" description="Polar residues" evidence="9">
    <location>
        <begin position="2237"/>
        <end position="2255"/>
    </location>
</feature>
<dbReference type="PANTHER" id="PTHR13992:SF39">
    <property type="entry name" value="SMRTER, ISOFORM G"/>
    <property type="match status" value="1"/>
</dbReference>
<dbReference type="KEGG" id="bgt:106068052"/>
<dbReference type="GO" id="GO:0005654">
    <property type="term" value="C:nucleoplasm"/>
    <property type="evidence" value="ECO:0007669"/>
    <property type="project" value="UniProtKB-ARBA"/>
</dbReference>
<evidence type="ECO:0000259" key="11">
    <source>
        <dbReference type="PROSITE" id="PS51293"/>
    </source>
</evidence>
<dbReference type="VEuPathDB" id="VectorBase:BGLAX_033134"/>
<proteinExistence type="inferred from homology"/>
<feature type="compositionally biased region" description="Polar residues" evidence="9">
    <location>
        <begin position="1103"/>
        <end position="1137"/>
    </location>
</feature>
<feature type="region of interest" description="Disordered" evidence="9">
    <location>
        <begin position="664"/>
        <end position="717"/>
    </location>
</feature>
<feature type="domain" description="Myb-like" evidence="10">
    <location>
        <begin position="608"/>
        <end position="652"/>
    </location>
</feature>
<feature type="compositionally biased region" description="Polar residues" evidence="9">
    <location>
        <begin position="25"/>
        <end position="37"/>
    </location>
</feature>
<evidence type="ECO:0000256" key="6">
    <source>
        <dbReference type="ARBA" id="ARBA00023125"/>
    </source>
</evidence>
<feature type="compositionally biased region" description="Low complexity" evidence="9">
    <location>
        <begin position="1932"/>
        <end position="1952"/>
    </location>
</feature>
<dbReference type="CDD" id="cd00167">
    <property type="entry name" value="SANT"/>
    <property type="match status" value="1"/>
</dbReference>
<feature type="region of interest" description="Disordered" evidence="9">
    <location>
        <begin position="1526"/>
        <end position="1580"/>
    </location>
</feature>
<feature type="region of interest" description="Disordered" evidence="9">
    <location>
        <begin position="1918"/>
        <end position="2339"/>
    </location>
</feature>
<keyword evidence="5 8" id="KW-0175">Coiled coil</keyword>
<feature type="compositionally biased region" description="Polar residues" evidence="9">
    <location>
        <begin position="2300"/>
        <end position="2320"/>
    </location>
</feature>
<evidence type="ECO:0000256" key="3">
    <source>
        <dbReference type="ARBA" id="ARBA00022771"/>
    </source>
</evidence>
<dbReference type="VEuPathDB" id="VectorBase:BGLB021338"/>
<feature type="region of interest" description="Disordered" evidence="9">
    <location>
        <begin position="17"/>
        <end position="62"/>
    </location>
</feature>
<dbReference type="GO" id="GO:0008270">
    <property type="term" value="F:zinc ion binding"/>
    <property type="evidence" value="ECO:0007669"/>
    <property type="project" value="UniProtKB-KW"/>
</dbReference>
<feature type="compositionally biased region" description="Polar residues" evidence="9">
    <location>
        <begin position="573"/>
        <end position="583"/>
    </location>
</feature>
<feature type="compositionally biased region" description="Low complexity" evidence="9">
    <location>
        <begin position="2013"/>
        <end position="2022"/>
    </location>
</feature>
<dbReference type="GO" id="GO:0003677">
    <property type="term" value="F:DNA binding"/>
    <property type="evidence" value="ECO:0007669"/>
    <property type="project" value="UniProtKB-KW"/>
</dbReference>
<dbReference type="InterPro" id="IPR001005">
    <property type="entry name" value="SANT/Myb"/>
</dbReference>
<dbReference type="InterPro" id="IPR009057">
    <property type="entry name" value="Homeodomain-like_sf"/>
</dbReference>
<feature type="compositionally biased region" description="Polar residues" evidence="9">
    <location>
        <begin position="1235"/>
        <end position="1244"/>
    </location>
</feature>
<feature type="compositionally biased region" description="Polar residues" evidence="9">
    <location>
        <begin position="1254"/>
        <end position="1293"/>
    </location>
</feature>
<feature type="region of interest" description="Disordered" evidence="9">
    <location>
        <begin position="912"/>
        <end position="946"/>
    </location>
</feature>
<dbReference type="STRING" id="6526.A0A2C9KMA8"/>
<feature type="region of interest" description="Disordered" evidence="9">
    <location>
        <begin position="962"/>
        <end position="1293"/>
    </location>
</feature>
<dbReference type="Gene3D" id="1.20.5.430">
    <property type="match status" value="1"/>
</dbReference>
<feature type="domain" description="HTH myb-type" evidence="12">
    <location>
        <begin position="609"/>
        <end position="656"/>
    </location>
</feature>
<feature type="coiled-coil region" evidence="8">
    <location>
        <begin position="96"/>
        <end position="130"/>
    </location>
</feature>
<dbReference type="GO" id="GO:0000785">
    <property type="term" value="C:chromatin"/>
    <property type="evidence" value="ECO:0007669"/>
    <property type="project" value="TreeGrafter"/>
</dbReference>
<feature type="compositionally biased region" description="Polar residues" evidence="9">
    <location>
        <begin position="1655"/>
        <end position="1671"/>
    </location>
</feature>
<feature type="domain" description="SANT" evidence="11">
    <location>
        <begin position="605"/>
        <end position="656"/>
    </location>
</feature>
<feature type="compositionally biased region" description="Basic residues" evidence="9">
    <location>
        <begin position="2023"/>
        <end position="2032"/>
    </location>
</feature>
<evidence type="ECO:0000256" key="7">
    <source>
        <dbReference type="ARBA" id="ARBA00023242"/>
    </source>
</evidence>
<dbReference type="PANTHER" id="PTHR13992">
    <property type="entry name" value="NUCLEAR RECEPTOR CO-REPRESSOR RELATED NCOR"/>
    <property type="match status" value="1"/>
</dbReference>
<protein>
    <recommendedName>
        <fullName evidence="15">Nuclear receptor corepressor 1</fullName>
    </recommendedName>
</protein>
<evidence type="ECO:0008006" key="15">
    <source>
        <dbReference type="Google" id="ProtNLM"/>
    </source>
</evidence>
<dbReference type="GO" id="GO:0032991">
    <property type="term" value="C:protein-containing complex"/>
    <property type="evidence" value="ECO:0007669"/>
    <property type="project" value="UniProtKB-ARBA"/>
</dbReference>
<feature type="compositionally biased region" description="Polar residues" evidence="9">
    <location>
        <begin position="2329"/>
        <end position="2339"/>
    </location>
</feature>
<evidence type="ECO:0000256" key="2">
    <source>
        <dbReference type="ARBA" id="ARBA00022723"/>
    </source>
</evidence>
<evidence type="ECO:0000313" key="13">
    <source>
        <dbReference type="EnsemblMetazoa" id="BGLB021338-PA"/>
    </source>
</evidence>
<feature type="region of interest" description="Disordered" evidence="9">
    <location>
        <begin position="1372"/>
        <end position="1509"/>
    </location>
</feature>
<feature type="compositionally biased region" description="Basic and acidic residues" evidence="9">
    <location>
        <begin position="1016"/>
        <end position="1056"/>
    </location>
</feature>
<feature type="compositionally biased region" description="Polar residues" evidence="9">
    <location>
        <begin position="1526"/>
        <end position="1540"/>
    </location>
</feature>
<dbReference type="SMART" id="SM00717">
    <property type="entry name" value="SANT"/>
    <property type="match status" value="2"/>
</dbReference>
<dbReference type="SUPFAM" id="SSF46689">
    <property type="entry name" value="Homeodomain-like"/>
    <property type="match status" value="2"/>
</dbReference>
<keyword evidence="3" id="KW-0863">Zinc-finger</keyword>
<comment type="similarity">
    <text evidence="1">Belongs to the N-CoR nuclear receptor corepressors family.</text>
</comment>
<feature type="region of interest" description="Disordered" evidence="9">
    <location>
        <begin position="1307"/>
        <end position="1355"/>
    </location>
</feature>
<dbReference type="InterPro" id="IPR017930">
    <property type="entry name" value="Myb_dom"/>
</dbReference>
<feature type="region of interest" description="Disordered" evidence="9">
    <location>
        <begin position="573"/>
        <end position="614"/>
    </location>
</feature>
<reference evidence="13" key="1">
    <citation type="submission" date="2020-05" db="UniProtKB">
        <authorList>
            <consortium name="EnsemblMetazoa"/>
        </authorList>
    </citation>
    <scope>IDENTIFICATION</scope>
    <source>
        <strain evidence="13">BB02</strain>
    </source>
</reference>
<feature type="compositionally biased region" description="Low complexity" evidence="9">
    <location>
        <begin position="806"/>
        <end position="821"/>
    </location>
</feature>
<evidence type="ECO:0000256" key="9">
    <source>
        <dbReference type="SAM" id="MobiDB-lite"/>
    </source>
</evidence>
<keyword evidence="7" id="KW-0539">Nucleus</keyword>
<dbReference type="Gene3D" id="1.20.58.1880">
    <property type="match status" value="1"/>
</dbReference>
<evidence type="ECO:0000259" key="12">
    <source>
        <dbReference type="PROSITE" id="PS51294"/>
    </source>
</evidence>
<feature type="compositionally biased region" description="Polar residues" evidence="9">
    <location>
        <begin position="1443"/>
        <end position="1453"/>
    </location>
</feature>
<keyword evidence="4" id="KW-0862">Zinc</keyword>
<feature type="compositionally biased region" description="Polar residues" evidence="9">
    <location>
        <begin position="1334"/>
        <end position="1349"/>
    </location>
</feature>
<dbReference type="FunFam" id="1.10.10.60:FF:000012">
    <property type="entry name" value="Metastasis-associated 1 family, member 3"/>
    <property type="match status" value="1"/>
</dbReference>
<feature type="compositionally biased region" description="Polar residues" evidence="9">
    <location>
        <begin position="769"/>
        <end position="796"/>
    </location>
</feature>
<evidence type="ECO:0000256" key="4">
    <source>
        <dbReference type="ARBA" id="ARBA00022833"/>
    </source>
</evidence>
<dbReference type="InterPro" id="IPR031557">
    <property type="entry name" value="N-CoR_GPS2_interact"/>
</dbReference>
<dbReference type="Gene3D" id="1.10.10.60">
    <property type="entry name" value="Homeodomain-like"/>
    <property type="match status" value="1"/>
</dbReference>
<dbReference type="GO" id="GO:0006357">
    <property type="term" value="P:regulation of transcription by RNA polymerase II"/>
    <property type="evidence" value="ECO:0007669"/>
    <property type="project" value="TreeGrafter"/>
</dbReference>
<feature type="region of interest" description="Disordered" evidence="9">
    <location>
        <begin position="754"/>
        <end position="855"/>
    </location>
</feature>
<name>A0A2C9KMA8_BIOGL</name>
<feature type="compositionally biased region" description="Low complexity" evidence="9">
    <location>
        <begin position="2039"/>
        <end position="2052"/>
    </location>
</feature>
<feature type="compositionally biased region" description="Basic and acidic residues" evidence="9">
    <location>
        <begin position="1545"/>
        <end position="1560"/>
    </location>
</feature>
<evidence type="ECO:0000256" key="8">
    <source>
        <dbReference type="SAM" id="Coils"/>
    </source>
</evidence>
<feature type="compositionally biased region" description="Acidic residues" evidence="9">
    <location>
        <begin position="689"/>
        <end position="709"/>
    </location>
</feature>
<feature type="compositionally biased region" description="Polar residues" evidence="9">
    <location>
        <begin position="675"/>
        <end position="687"/>
    </location>
</feature>
<feature type="compositionally biased region" description="Low complexity" evidence="9">
    <location>
        <begin position="1454"/>
        <end position="1468"/>
    </location>
</feature>
<accession>A0A2C9KMA8</accession>
<dbReference type="Pfam" id="PF00249">
    <property type="entry name" value="Myb_DNA-binding"/>
    <property type="match status" value="1"/>
</dbReference>
<dbReference type="OrthoDB" id="10258692at2759"/>
<dbReference type="Pfam" id="PF15784">
    <property type="entry name" value="GPS2_interact"/>
    <property type="match status" value="1"/>
</dbReference>
<feature type="compositionally biased region" description="Basic and acidic residues" evidence="9">
    <location>
        <begin position="664"/>
        <end position="674"/>
    </location>
</feature>
<feature type="region of interest" description="Disordered" evidence="9">
    <location>
        <begin position="1640"/>
        <end position="1717"/>
    </location>
</feature>
<evidence type="ECO:0000313" key="14">
    <source>
        <dbReference type="Proteomes" id="UP000076420"/>
    </source>
</evidence>
<sequence>GVNDGYQARYAQDNMAVIPGLSGAGPSQSSTAPSPSHHSVDLGPGPIKRPRTSDRPDLTQPLHVDVEVKREPAYTPQVEAISPIIPQEEPANKILREELLANIDRVDRDMVTVEQQISKLKKKQDQLLQNKNNPHEEKVHDHELSYEPKHQSIAQIIYAENRVSFVLFSQYFQERYLTERYDQLMQSWLKKTEKTENNSKRKAKESKMREFYEKIFPEIKKLREEKESKQGTRSGQGGYVRSDAELEQIMDGLTEQEEEEKKMRSLSVIPPMMLDARQRKKGFVNNNGLLEDALEVHKEAQNYMARWTEAERQIFKEKYLQNPKNFVVIASFLSQKSVPDCVQFYYLTKKSENYKQLLRKQNMKRKRNMTKAQVRPNYLSISAKIISAASIGKNCYCTFFMFFFPPYSLEYQEYNFSSFHAVHVQQLFNSQCSFRDNSSQCSFRDNVLSVVLAGGIHSCYVCKIEVANFSLSRPLTAANCDQYGVALTDIQIDMRVCRSCHCRTVRKRFTHCPIPTCRTPRKRTKRLRPVPAIWHELPPDQKSTIMQELQLKEDISKCCSACFNRITRRLGNTSQAAETSVTSAAPEVTTGPAESTSEAGDADMSENSRWTEEEMEKAKKGLKKHGKDWTAIANFVGTKTEAQCKNFFFNYKKKLNLEAIVEEHKDSNGNDRRTTSTCESITSTVTANSEEEVSLSDDENDEDNGDDSDTASAPSPKMEEGMLSFIKLPHLFTSPCSKVSLLFFKWEGEQSSVSRAQEGDGSGPPVPISSLSENNKQLSASQGSLRSIDNDSSATMSADEGPPGPSSLSSVVVGSYSQQSLDITHRHTPPSSGLGQGSRGHVPSPFNVPRQGSVPLTSSGLTVVRATPVCGLARPPSSEVTVIREVPAPGMDYQRIIPSYGNHLLPEQMLETRLSPRPSSAHSEGGGSRMTSSPHSVSGKGQRKQACVRDLINSAIERNLCDPATNQPAKDRRLVQEMSHSRGPTPQDLRKDKRELPPQMPERGNGSLVNYTIPRPSDREMEVQDLSRRSDPLEKGPHGYKGDPRDFEPHRSRVDTYQRSTAEPTRQMAAPPPAHSHHAQSVSTHPAVQDLAKPMHKPDSRNKSPSMYNTVNSDARSLVDSRSLSPSIRGVQSSSPYSHGMDPSRYSPARIPPPPPLITSSAQRASPKQVRSPPNTSPILVRGSITHGTPVTHHPVGGTSAHPMAGIVRQPAPPPAQQGSITKGTPVREMARVNASGQESSQRISIDPGYRPSHGQSSMYERSPYQQTQPVYGKQSQYPQNSSYPPYQEQTQPYNSSRATIMSDYLTAQQMPRGQKEREEGLSPRGGGRDPGHPQSSAQHPTHASSQRPVQPPVDSRHQMVVNQGMMYVMGNQASQSDSHVKAPPHSSREDKPQPSPWSQGGRSMPGQPMGASLTLDPMAPQRPSIVTGTGRPPHHPEHKSEVQSAMADSTSMSQQRGQQSPRQPDSRMLNMPTDPNQSRRLSPNLRGPYKPEMTRPSQWEQMKQRQYENVEQFNRQEQDRRIATTISQSHQTHPTQSMYPVQRPDSRDHYPGGELRRSDMPSSDGQRQDSHQNQRQLTDVNYVKRQLGAAGENAPTILLSAFQRDDVSSSPQPPNSHSHPSKAMTADKLINAIIIHQINQTPSDDGHGKPASSPGRQMSAGTSDPSQSESRAADHYMRYSARGTQDQSRMDTLDSRHHRPDARQQQQFEQQRRMDHASRPLAWTMKWRVSYTAKFKQQVTAGQRGTFSYQVVMLTQSSRIPMNTQEQSVGDFLKSLPVRDTDTISSIEELGLEEKYTWAWRLVAAACKPSLASVAACAACAPSLTSPSLGLWRIKQKNEDYYLFLAQTCCKRACDRCSNVYIVFLTKVFCSQLLGVPLVESSVSSHGLNESPSQSVMMVSALDVVQSKIEMALRENMDTASLPRSGRGDKPTSSTPSLSTSMASPLSSSSSKMPGQMATSTSPQEQPSSRSSNSSSQDSHGVSSAQSSDQSEDSSPYHRMGQASENNDPALSPSSSSVPSYSRKRGLVRPRGRPEDMPSPATPSSTIPSQSGNKSAQPSPHPSSSSSRDRPSPSSGPPESTSRGSHKPGSGDKTGRLSAYDFPDDTDDEPVGKTPSSYMALATSGRGARKCQVDSSDGKGSWQGPDTQGSLEEGKTGDKSEAQAYDTLSQSEGATKPRSRFGSRVSSVEAEPGSGLHSSVDSTRPDKSGEDGEGVDSSTSSDRSKPPKQRTRVSGLDSTTQSSDSMPGSEVTQGSGDGEDANLYPQQWRCPRPGPDSGMADEAATRSISSSDHADSNSGPTTSLSGPSIPYSSGSQPVVSSMIRDPDQTTMCSRDQEQ</sequence>